<feature type="non-terminal residue" evidence="2">
    <location>
        <position position="1"/>
    </location>
</feature>
<dbReference type="AlphaFoldDB" id="A0A2K3KDY1"/>
<evidence type="ECO:0000256" key="1">
    <source>
        <dbReference type="SAM" id="MobiDB-lite"/>
    </source>
</evidence>
<reference evidence="2 3" key="2">
    <citation type="journal article" date="2017" name="Front. Plant Sci.">
        <title>Gene Classification and Mining of Molecular Markers Useful in Red Clover (Trifolium pratense) Breeding.</title>
        <authorList>
            <person name="Istvanek J."/>
            <person name="Dluhosova J."/>
            <person name="Dluhos P."/>
            <person name="Patkova L."/>
            <person name="Nedelnik J."/>
            <person name="Repkova J."/>
        </authorList>
    </citation>
    <scope>NUCLEOTIDE SEQUENCE [LARGE SCALE GENOMIC DNA]</scope>
    <source>
        <strain evidence="3">cv. Tatra</strain>
        <tissue evidence="2">Young leaves</tissue>
    </source>
</reference>
<dbReference type="EMBL" id="ASHM01166775">
    <property type="protein sequence ID" value="PNX64492.1"/>
    <property type="molecule type" value="Genomic_DNA"/>
</dbReference>
<comment type="caution">
    <text evidence="2">The sequence shown here is derived from an EMBL/GenBank/DDBJ whole genome shotgun (WGS) entry which is preliminary data.</text>
</comment>
<dbReference type="Proteomes" id="UP000236291">
    <property type="component" value="Unassembled WGS sequence"/>
</dbReference>
<reference evidence="2 3" key="1">
    <citation type="journal article" date="2014" name="Am. J. Bot.">
        <title>Genome assembly and annotation for red clover (Trifolium pratense; Fabaceae).</title>
        <authorList>
            <person name="Istvanek J."/>
            <person name="Jaros M."/>
            <person name="Krenek A."/>
            <person name="Repkova J."/>
        </authorList>
    </citation>
    <scope>NUCLEOTIDE SEQUENCE [LARGE SCALE GENOMIC DNA]</scope>
    <source>
        <strain evidence="3">cv. Tatra</strain>
        <tissue evidence="2">Young leaves</tissue>
    </source>
</reference>
<feature type="compositionally biased region" description="Polar residues" evidence="1">
    <location>
        <begin position="1"/>
        <end position="13"/>
    </location>
</feature>
<evidence type="ECO:0000313" key="3">
    <source>
        <dbReference type="Proteomes" id="UP000236291"/>
    </source>
</evidence>
<feature type="region of interest" description="Disordered" evidence="1">
    <location>
        <begin position="1"/>
        <end position="22"/>
    </location>
</feature>
<accession>A0A2K3KDY1</accession>
<name>A0A2K3KDY1_TRIPR</name>
<evidence type="ECO:0000313" key="2">
    <source>
        <dbReference type="EMBL" id="PNX64492.1"/>
    </source>
</evidence>
<sequence length="36" mass="3879">GFSETTDNASTVGDDSGEERKGRCNLLDWSSRLGFA</sequence>
<gene>
    <name evidence="2" type="ORF">L195_g062142</name>
</gene>
<protein>
    <submittedName>
        <fullName evidence="2">Uncharacterized protein</fullName>
    </submittedName>
</protein>
<proteinExistence type="predicted"/>
<organism evidence="2 3">
    <name type="scientific">Trifolium pratense</name>
    <name type="common">Red clover</name>
    <dbReference type="NCBI Taxonomy" id="57577"/>
    <lineage>
        <taxon>Eukaryota</taxon>
        <taxon>Viridiplantae</taxon>
        <taxon>Streptophyta</taxon>
        <taxon>Embryophyta</taxon>
        <taxon>Tracheophyta</taxon>
        <taxon>Spermatophyta</taxon>
        <taxon>Magnoliopsida</taxon>
        <taxon>eudicotyledons</taxon>
        <taxon>Gunneridae</taxon>
        <taxon>Pentapetalae</taxon>
        <taxon>rosids</taxon>
        <taxon>fabids</taxon>
        <taxon>Fabales</taxon>
        <taxon>Fabaceae</taxon>
        <taxon>Papilionoideae</taxon>
        <taxon>50 kb inversion clade</taxon>
        <taxon>NPAAA clade</taxon>
        <taxon>Hologalegina</taxon>
        <taxon>IRL clade</taxon>
        <taxon>Trifolieae</taxon>
        <taxon>Trifolium</taxon>
    </lineage>
</organism>